<gene>
    <name evidence="1" type="ORF">GCM10022406_38710</name>
</gene>
<organism evidence="1 2">
    <name type="scientific">Hymenobacter algoricola</name>
    <dbReference type="NCBI Taxonomy" id="486267"/>
    <lineage>
        <taxon>Bacteria</taxon>
        <taxon>Pseudomonadati</taxon>
        <taxon>Bacteroidota</taxon>
        <taxon>Cytophagia</taxon>
        <taxon>Cytophagales</taxon>
        <taxon>Hymenobacteraceae</taxon>
        <taxon>Hymenobacter</taxon>
    </lineage>
</organism>
<reference evidence="2" key="1">
    <citation type="journal article" date="2019" name="Int. J. Syst. Evol. Microbiol.">
        <title>The Global Catalogue of Microorganisms (GCM) 10K type strain sequencing project: providing services to taxonomists for standard genome sequencing and annotation.</title>
        <authorList>
            <consortium name="The Broad Institute Genomics Platform"/>
            <consortium name="The Broad Institute Genome Sequencing Center for Infectious Disease"/>
            <person name="Wu L."/>
            <person name="Ma J."/>
        </authorList>
    </citation>
    <scope>NUCLEOTIDE SEQUENCE [LARGE SCALE GENOMIC DNA]</scope>
    <source>
        <strain evidence="2">JCM 17214</strain>
    </source>
</reference>
<name>A0ABP7NT30_9BACT</name>
<proteinExistence type="predicted"/>
<keyword evidence="2" id="KW-1185">Reference proteome</keyword>
<evidence type="ECO:0000313" key="2">
    <source>
        <dbReference type="Proteomes" id="UP001499909"/>
    </source>
</evidence>
<dbReference type="EMBL" id="BAABDH010000112">
    <property type="protein sequence ID" value="GAA3953257.1"/>
    <property type="molecule type" value="Genomic_DNA"/>
</dbReference>
<comment type="caution">
    <text evidence="1">The sequence shown here is derived from an EMBL/GenBank/DDBJ whole genome shotgun (WGS) entry which is preliminary data.</text>
</comment>
<dbReference type="Proteomes" id="UP001499909">
    <property type="component" value="Unassembled WGS sequence"/>
</dbReference>
<protein>
    <submittedName>
        <fullName evidence="1">Uncharacterized protein</fullName>
    </submittedName>
</protein>
<evidence type="ECO:0000313" key="1">
    <source>
        <dbReference type="EMBL" id="GAA3953257.1"/>
    </source>
</evidence>
<sequence length="135" mass="14803">MPATPTPSAVARFLACFLTTLMLLQTFSQELVVLDYQVHKARITQLFCVNKARPQLQCNGKCHLAKELRKAADTDSKTPGASLAKMKYEALRPLRPVFAALAALPAAPGRFAGFRARPYAFTPAHGIFHPPLLRA</sequence>
<accession>A0ABP7NT30</accession>